<feature type="region of interest" description="Disordered" evidence="1">
    <location>
        <begin position="636"/>
        <end position="655"/>
    </location>
</feature>
<name>A0A7S0KK38_9CHLO</name>
<evidence type="ECO:0000313" key="2">
    <source>
        <dbReference type="EMBL" id="CAD8584303.1"/>
    </source>
</evidence>
<sequence length="700" mass="77326">MSRRRRATSVGRMGTFGWDVRLRAARDVRDASAFDRAGVTEYALAHARTRVVDAAEAAEGRGAAGTRLRALALDDERACIVVSACARGVTYTPGASARGRGVTMRASCTRAMTGGAAMVDSRRFCARGADVASASARGVALERVEIDAHDNGEMMFSDALVNVTVRGVLEVRVHPMGDRECAFALDSGELGTLNRDGARVFRSPAMGGDGAWYGVAYGVHPRVLLHGCEHAVYSVDLRASRRESRMLHDVVASPAERWRAMSNANENYYAMASSSTKARVGSYVEIRDMRRASEPVLRWNHRGLSAPTSIELVDTTAWHSSVKATRALGVRAYSSSESEVYLYESAKYLKGQIAYASAQMIALSPGVVGKFDASPLQGFDMLKMKHQNALLWMNDQGVHLQQYACAPKSGDHAHRLSALFFESPQPCAERVERRSQLTEPPPNEKKTRITRPARDKFVDVPFVYDFVVHGRPPLGDYESSQKPTHGDHLAYLHGKLSDGWAMNWSEVLDSAELLSSSTTPVTLALREWRESLKVSAQKQPARARAWRRRAKIDDIPNPLETFVEKDDIRQWASRLESKPEILDAINDHMLADDESCAYTRRLYHAARCIDAEQSARTGVSAPPAMLPKAHAVAKKKRVRDRQSLPQLSDSELDESHHAIIGTQSVTYVDSLRADWVPVSTSRRRESVDLSMPPPAMRRIG</sequence>
<protein>
    <submittedName>
        <fullName evidence="2">Uncharacterized protein</fullName>
    </submittedName>
</protein>
<evidence type="ECO:0000256" key="1">
    <source>
        <dbReference type="SAM" id="MobiDB-lite"/>
    </source>
</evidence>
<reference evidence="2" key="1">
    <citation type="submission" date="2021-01" db="EMBL/GenBank/DDBJ databases">
        <authorList>
            <person name="Corre E."/>
            <person name="Pelletier E."/>
            <person name="Niang G."/>
            <person name="Scheremetjew M."/>
            <person name="Finn R."/>
            <person name="Kale V."/>
            <person name="Holt S."/>
            <person name="Cochrane G."/>
            <person name="Meng A."/>
            <person name="Brown T."/>
            <person name="Cohen L."/>
        </authorList>
    </citation>
    <scope>NUCLEOTIDE SEQUENCE</scope>
    <source>
        <strain evidence="2">Clade-D-RCC2572</strain>
    </source>
</reference>
<gene>
    <name evidence="2" type="ORF">OMED0929_LOCUS4844</name>
</gene>
<dbReference type="AlphaFoldDB" id="A0A7S0KK38"/>
<accession>A0A7S0KK38</accession>
<dbReference type="EMBL" id="HBEW01005754">
    <property type="protein sequence ID" value="CAD8584303.1"/>
    <property type="molecule type" value="Transcribed_RNA"/>
</dbReference>
<organism evidence="2">
    <name type="scientific">Ostreococcus mediterraneus</name>
    <dbReference type="NCBI Taxonomy" id="1486918"/>
    <lineage>
        <taxon>Eukaryota</taxon>
        <taxon>Viridiplantae</taxon>
        <taxon>Chlorophyta</taxon>
        <taxon>Mamiellophyceae</taxon>
        <taxon>Mamiellales</taxon>
        <taxon>Bathycoccaceae</taxon>
        <taxon>Ostreococcus</taxon>
    </lineage>
</organism>
<proteinExistence type="predicted"/>